<dbReference type="NCBIfam" id="TIGR02937">
    <property type="entry name" value="sigma70-ECF"/>
    <property type="match status" value="1"/>
</dbReference>
<evidence type="ECO:0000313" key="4">
    <source>
        <dbReference type="EMBL" id="MDA8484005.1"/>
    </source>
</evidence>
<organism evidence="4 5">
    <name type="scientific">Metapseudomonas resinovorans</name>
    <name type="common">Pseudomonas resinovorans</name>
    <dbReference type="NCBI Taxonomy" id="53412"/>
    <lineage>
        <taxon>Bacteria</taxon>
        <taxon>Pseudomonadati</taxon>
        <taxon>Pseudomonadota</taxon>
        <taxon>Gammaproteobacteria</taxon>
        <taxon>Pseudomonadales</taxon>
        <taxon>Pseudomonadaceae</taxon>
        <taxon>Metapseudomonas</taxon>
    </lineage>
</organism>
<dbReference type="EMBL" id="JANEWF010000012">
    <property type="protein sequence ID" value="MDA8484005.1"/>
    <property type="molecule type" value="Genomic_DNA"/>
</dbReference>
<comment type="subunit">
    <text evidence="1">Interacts transiently with the RNA polymerase catalytic core formed by RpoA, RpoB, RpoC and RpoZ (2 alpha, 1 beta, 1 beta' and 1 omega subunit) to form the RNA polymerase holoenzyme that can initiate transcription.</text>
</comment>
<dbReference type="InterPro" id="IPR014284">
    <property type="entry name" value="RNA_pol_sigma-70_dom"/>
</dbReference>
<sequence>MRVTDVTAVFEDSRRFLLNLAYRILGSRSDAEDAVQETFLKWRECNPATLDNPRAWLTTLCTRHCIDQLRLGHRARVDYIGTWLPEPIHSETTESPEQMLELSSSLSTAFLLLLERLTPRERAAYLLHDIFDLDYPDVARAIGVQEAACRKLVSRARSGLAEGKVRRQPPRERQEQLLEAFHAAIASGATAGLTALLSEEVELSADGGGKVPTLGHILHGKAEVLAFIFDSLRGYWRDYQWLPAELNGGRGVILAHGDQVAASVTFAYDDEGRVSNIYIVRNPEKLTGLGLPD</sequence>
<dbReference type="SUPFAM" id="SSF54427">
    <property type="entry name" value="NTF2-like"/>
    <property type="match status" value="1"/>
</dbReference>
<comment type="caution">
    <text evidence="4">The sequence shown here is derived from an EMBL/GenBank/DDBJ whole genome shotgun (WGS) entry which is preliminary data.</text>
</comment>
<dbReference type="Gene3D" id="1.10.1740.10">
    <property type="match status" value="1"/>
</dbReference>
<dbReference type="InterPro" id="IPR013249">
    <property type="entry name" value="RNA_pol_sigma70_r4_t2"/>
</dbReference>
<dbReference type="PANTHER" id="PTHR30173:SF36">
    <property type="entry name" value="ECF RNA POLYMERASE SIGMA FACTOR SIGJ"/>
    <property type="match status" value="1"/>
</dbReference>
<evidence type="ECO:0000259" key="3">
    <source>
        <dbReference type="Pfam" id="PF08281"/>
    </source>
</evidence>
<dbReference type="InterPro" id="IPR036388">
    <property type="entry name" value="WH-like_DNA-bd_sf"/>
</dbReference>
<dbReference type="InterPro" id="IPR013325">
    <property type="entry name" value="RNA_pol_sigma_r2"/>
</dbReference>
<name>A0ABT4Y565_METRE</name>
<dbReference type="InterPro" id="IPR007627">
    <property type="entry name" value="RNA_pol_sigma70_r2"/>
</dbReference>
<accession>A0ABT4Y565</accession>
<dbReference type="SUPFAM" id="SSF88659">
    <property type="entry name" value="Sigma3 and sigma4 domains of RNA polymerase sigma factors"/>
    <property type="match status" value="1"/>
</dbReference>
<reference evidence="4 5" key="1">
    <citation type="submission" date="2022-07" db="EMBL/GenBank/DDBJ databases">
        <title>Genome Analysis of Selected Gammaproteobacteria from Nigerian Food snails.</title>
        <authorList>
            <person name="Okafor A.C."/>
        </authorList>
    </citation>
    <scope>NUCLEOTIDE SEQUENCE [LARGE SCALE GENOMIC DNA]</scope>
    <source>
        <strain evidence="4 5">Awg 2</strain>
    </source>
</reference>
<keyword evidence="5" id="KW-1185">Reference proteome</keyword>
<evidence type="ECO:0000256" key="1">
    <source>
        <dbReference type="ARBA" id="ARBA00011344"/>
    </source>
</evidence>
<dbReference type="InterPro" id="IPR032710">
    <property type="entry name" value="NTF2-like_dom_sf"/>
</dbReference>
<dbReference type="SUPFAM" id="SSF88946">
    <property type="entry name" value="Sigma2 domain of RNA polymerase sigma factors"/>
    <property type="match status" value="1"/>
</dbReference>
<dbReference type="InterPro" id="IPR013324">
    <property type="entry name" value="RNA_pol_sigma_r3/r4-like"/>
</dbReference>
<evidence type="ECO:0000313" key="5">
    <source>
        <dbReference type="Proteomes" id="UP001211689"/>
    </source>
</evidence>
<feature type="domain" description="RNA polymerase sigma-70 region 2" evidence="2">
    <location>
        <begin position="10"/>
        <end position="70"/>
    </location>
</feature>
<dbReference type="NCBIfam" id="NF007214">
    <property type="entry name" value="PRK09636.1"/>
    <property type="match status" value="1"/>
</dbReference>
<dbReference type="PANTHER" id="PTHR30173">
    <property type="entry name" value="SIGMA 19 FACTOR"/>
    <property type="match status" value="1"/>
</dbReference>
<dbReference type="InterPro" id="IPR052704">
    <property type="entry name" value="ECF_Sigma-70_Domain"/>
</dbReference>
<dbReference type="Proteomes" id="UP001211689">
    <property type="component" value="Unassembled WGS sequence"/>
</dbReference>
<feature type="domain" description="RNA polymerase sigma factor 70 region 4 type 2" evidence="3">
    <location>
        <begin position="109"/>
        <end position="157"/>
    </location>
</feature>
<dbReference type="Pfam" id="PF08281">
    <property type="entry name" value="Sigma70_r4_2"/>
    <property type="match status" value="1"/>
</dbReference>
<dbReference type="Gene3D" id="3.10.450.50">
    <property type="match status" value="1"/>
</dbReference>
<gene>
    <name evidence="4" type="primary">sigJ</name>
    <name evidence="4" type="ORF">NNO07_13080</name>
</gene>
<dbReference type="Pfam" id="PF04542">
    <property type="entry name" value="Sigma70_r2"/>
    <property type="match status" value="1"/>
</dbReference>
<dbReference type="Gene3D" id="1.10.10.10">
    <property type="entry name" value="Winged helix-like DNA-binding domain superfamily/Winged helix DNA-binding domain"/>
    <property type="match status" value="1"/>
</dbReference>
<dbReference type="RefSeq" id="WP_271470994.1">
    <property type="nucleotide sequence ID" value="NZ_JANEWF010000012.1"/>
</dbReference>
<proteinExistence type="predicted"/>
<protein>
    <submittedName>
        <fullName evidence="4">RNA polymerase sigma factor SigJ</fullName>
    </submittedName>
</protein>
<evidence type="ECO:0000259" key="2">
    <source>
        <dbReference type="Pfam" id="PF04542"/>
    </source>
</evidence>